<comment type="caution">
    <text evidence="8">The sequence shown here is derived from an EMBL/GenBank/DDBJ whole genome shotgun (WGS) entry which is preliminary data.</text>
</comment>
<keyword evidence="2 5" id="KW-0479">Metal-binding</keyword>
<comment type="function">
    <text evidence="5">Nuclease required for the repair of DNA interstrand cross-links (ICL). Acts as a 5'-3' exonuclease that anchors at a cut end of DNA and cleaves DNA successively at every third nucleotide, allowing to excise an ICL from one strand through flanking incisions.</text>
</comment>
<keyword evidence="9" id="KW-1185">Reference proteome</keyword>
<dbReference type="GO" id="GO:0036297">
    <property type="term" value="P:interstrand cross-link repair"/>
    <property type="evidence" value="ECO:0007669"/>
    <property type="project" value="InterPro"/>
</dbReference>
<gene>
    <name evidence="8" type="ORF">TM35_000371930</name>
</gene>
<feature type="compositionally biased region" description="Acidic residues" evidence="6">
    <location>
        <begin position="873"/>
        <end position="891"/>
    </location>
</feature>
<evidence type="ECO:0000313" key="8">
    <source>
        <dbReference type="EMBL" id="ORC85220.1"/>
    </source>
</evidence>
<dbReference type="PANTHER" id="PTHR15749:SF4">
    <property type="entry name" value="FANCONI-ASSOCIATED NUCLEASE 1"/>
    <property type="match status" value="1"/>
</dbReference>
<dbReference type="PANTHER" id="PTHR15749">
    <property type="entry name" value="FANCONI-ASSOCIATED NUCLEASE 1"/>
    <property type="match status" value="1"/>
</dbReference>
<organism evidence="8 9">
    <name type="scientific">Trypanosoma theileri</name>
    <dbReference type="NCBI Taxonomy" id="67003"/>
    <lineage>
        <taxon>Eukaryota</taxon>
        <taxon>Discoba</taxon>
        <taxon>Euglenozoa</taxon>
        <taxon>Kinetoplastea</taxon>
        <taxon>Metakinetoplastina</taxon>
        <taxon>Trypanosomatida</taxon>
        <taxon>Trypanosomatidae</taxon>
        <taxon>Trypanosoma</taxon>
    </lineage>
</organism>
<evidence type="ECO:0000256" key="5">
    <source>
        <dbReference type="RuleBase" id="RU365033"/>
    </source>
</evidence>
<comment type="cofactor">
    <cofactor evidence="5">
        <name>Mg(2+)</name>
        <dbReference type="ChEBI" id="CHEBI:18420"/>
    </cofactor>
    <cofactor evidence="5">
        <name>Mn(2+)</name>
        <dbReference type="ChEBI" id="CHEBI:29035"/>
    </cofactor>
</comment>
<comment type="subcellular location">
    <subcellularLocation>
        <location evidence="5">Nucleus</location>
    </subcellularLocation>
</comment>
<dbReference type="VEuPathDB" id="TriTrypDB:TM35_000371930"/>
<keyword evidence="1 5" id="KW-0540">Nuclease</keyword>
<dbReference type="GeneID" id="39989273"/>
<proteinExistence type="inferred from homology"/>
<comment type="catalytic activity">
    <reaction evidence="5">
        <text>Hydrolytically removes 5'-nucleotides successively from the 3'-hydroxy termini of 3'-hydroxy-terminated oligonucleotides.</text>
        <dbReference type="EC" id="3.1.4.1"/>
    </reaction>
</comment>
<dbReference type="GO" id="GO:0005634">
    <property type="term" value="C:nucleus"/>
    <property type="evidence" value="ECO:0007669"/>
    <property type="project" value="UniProtKB-SubCell"/>
</dbReference>
<comment type="similarity">
    <text evidence="5">Belongs to the FAN1 family.</text>
</comment>
<dbReference type="InterPro" id="IPR014883">
    <property type="entry name" value="VRR_NUC"/>
</dbReference>
<protein>
    <recommendedName>
        <fullName evidence="5">Fanconi-associated nuclease</fullName>
        <ecNumber evidence="5">3.1.4.1</ecNumber>
    </recommendedName>
</protein>
<keyword evidence="5" id="KW-0539">Nucleus</keyword>
<keyword evidence="5" id="KW-0234">DNA repair</keyword>
<evidence type="ECO:0000256" key="1">
    <source>
        <dbReference type="ARBA" id="ARBA00022722"/>
    </source>
</evidence>
<dbReference type="GO" id="GO:0070336">
    <property type="term" value="F:flap-structured DNA binding"/>
    <property type="evidence" value="ECO:0007669"/>
    <property type="project" value="TreeGrafter"/>
</dbReference>
<sequence length="1067" mass="123466">MIKKDGSSDSILWEMTPTPLVEAFHTAMWFLLQYYRNVVHMRDLLTWRRLLMIPETTISGKLTPAGYAEELELLLRLSLRTATWIRVRQIEEKYAEYMHVRPALSRLTRHSSSSYTTNTNITNITNIEEKNEGREEEEEEEVLLGVFNGIYIAKSLSSADKTTTTREILRTARVSELRQLVQLQSLPRRKPQSPFINNLRNEEEVHQNDNDNNNDFLEMDSSVAGRTSSSVGRSSSAIPSRKEELIDRILLIKCHESTFAEAWDTLIGPICKVNQSFKASVEKFCEMLHVMISPCGIGGLISGMNAFSLIYPPSISLFFLAPKLIARRREEEEEIEVDVDVVVGGSSSIHTSSVPPWWTRSVNTEELYTFSVPLCLFSSSETLESYLQALRVHHKLLQANEGRTWRRWNMNFIMTLHNNIEAGIFQLQQQELQDHKQQKNLRLSSNDITNQRGEILQKKNPLKDSFYVDEKLSYNMPTVESLLQQGGLLYEHLLPFLPKHAWFACAELLIEVLQYNKKWDLANKWLWRLLNEPVHAVISPCGSVNLPFYYRFQKRGEWWHRMAQNLQHLGNKKEALELLISQQKDWREQETAKNYFKMEKPESLPVSIQRRARILRALFPPMKTTNEEKSSQQKNLALYNAIGEYHRLHFCRRSDRIAIEGMLANLHKSLRRWTPFPSSYMSFTKHLLRAKEITIHASRDPVHHTLWSNPHHTWDACQVEEYVLRWFGATRHSSFHSLKNEDKKKMMNKDNESWIGIHCEGRWIECLARLLFQDAYFLNPDTEEDKEISGSPQFVWLSQIQNEPLDLSTSISFVCRRQKIIEERLKFFEQCPRDTLIEYVKQSCRYSRDPPVPANRIDNTVNTPKESFHENIDENENEEEVSLLGSEDDENTILPGQLTQQKDDEEDQQEEKEKEKKKGSSFSFFPSSSVGHRVDIGDFPLLSLLQSIPQGPLCALLRCIYLSPSESGYNISFSGFPDLVLWRETPSLFSETNFKLVEVKGPNDTLSTKQIAVIDTLCRCGFDVSVARVVDMNEGMENKGRRSGNQVSPDTVDDVILLDAEPHTPRV</sequence>
<reference evidence="8 9" key="1">
    <citation type="submission" date="2017-03" db="EMBL/GenBank/DDBJ databases">
        <title>An alternative strategy for trypanosome survival in the mammalian bloodstream revealed through genome and transcriptome analysis of the ubiquitous bovine parasite Trypanosoma (Megatrypanum) theileri.</title>
        <authorList>
            <person name="Kelly S."/>
            <person name="Ivens A."/>
            <person name="Mott A."/>
            <person name="O'Neill E."/>
            <person name="Emms D."/>
            <person name="Macleod O."/>
            <person name="Voorheis P."/>
            <person name="Matthews J."/>
            <person name="Matthews K."/>
            <person name="Carrington M."/>
        </authorList>
    </citation>
    <scope>NUCLEOTIDE SEQUENCE [LARGE SCALE GENOMIC DNA]</scope>
    <source>
        <strain evidence="8">Edinburgh</strain>
    </source>
</reference>
<evidence type="ECO:0000256" key="3">
    <source>
        <dbReference type="ARBA" id="ARBA00022801"/>
    </source>
</evidence>
<dbReference type="GO" id="GO:0008409">
    <property type="term" value="F:5'-3' exonuclease activity"/>
    <property type="evidence" value="ECO:0007669"/>
    <property type="project" value="TreeGrafter"/>
</dbReference>
<dbReference type="GO" id="GO:0004528">
    <property type="term" value="F:phosphodiesterase I activity"/>
    <property type="evidence" value="ECO:0007669"/>
    <property type="project" value="UniProtKB-EC"/>
</dbReference>
<feature type="region of interest" description="Disordered" evidence="6">
    <location>
        <begin position="851"/>
        <end position="923"/>
    </location>
</feature>
<dbReference type="InterPro" id="IPR033315">
    <property type="entry name" value="Fan1-like"/>
</dbReference>
<dbReference type="GO" id="GO:0017108">
    <property type="term" value="F:5'-flap endonuclease activity"/>
    <property type="evidence" value="ECO:0007669"/>
    <property type="project" value="TreeGrafter"/>
</dbReference>
<evidence type="ECO:0000256" key="6">
    <source>
        <dbReference type="SAM" id="MobiDB-lite"/>
    </source>
</evidence>
<evidence type="ECO:0000313" key="9">
    <source>
        <dbReference type="Proteomes" id="UP000192257"/>
    </source>
</evidence>
<keyword evidence="4 5" id="KW-0460">Magnesium</keyword>
<feature type="domain" description="VRR-NUC" evidence="7">
    <location>
        <begin position="944"/>
        <end position="1031"/>
    </location>
</feature>
<accession>A0A1X0NM68</accession>
<dbReference type="OrthoDB" id="76364at2759"/>
<dbReference type="SMART" id="SM00990">
    <property type="entry name" value="VRR_NUC"/>
    <property type="match status" value="1"/>
</dbReference>
<dbReference type="EMBL" id="NBCO01000037">
    <property type="protein sequence ID" value="ORC85220.1"/>
    <property type="molecule type" value="Genomic_DNA"/>
</dbReference>
<evidence type="ECO:0000259" key="7">
    <source>
        <dbReference type="SMART" id="SM00990"/>
    </source>
</evidence>
<keyword evidence="5" id="KW-0464">Manganese</keyword>
<evidence type="ECO:0000256" key="2">
    <source>
        <dbReference type="ARBA" id="ARBA00022723"/>
    </source>
</evidence>
<dbReference type="RefSeq" id="XP_028879286.1">
    <property type="nucleotide sequence ID" value="XM_029029493.1"/>
</dbReference>
<keyword evidence="5" id="KW-0227">DNA damage</keyword>
<dbReference type="STRING" id="67003.A0A1X0NM68"/>
<name>A0A1X0NM68_9TRYP</name>
<dbReference type="Proteomes" id="UP000192257">
    <property type="component" value="Unassembled WGS sequence"/>
</dbReference>
<dbReference type="GO" id="GO:0046872">
    <property type="term" value="F:metal ion binding"/>
    <property type="evidence" value="ECO:0007669"/>
    <property type="project" value="UniProtKB-KW"/>
</dbReference>
<keyword evidence="3 5" id="KW-0378">Hydrolase</keyword>
<evidence type="ECO:0000256" key="4">
    <source>
        <dbReference type="ARBA" id="ARBA00022842"/>
    </source>
</evidence>
<dbReference type="AlphaFoldDB" id="A0A1X0NM68"/>
<dbReference type="Pfam" id="PF08774">
    <property type="entry name" value="VRR_NUC"/>
    <property type="match status" value="1"/>
</dbReference>
<dbReference type="EC" id="3.1.4.1" evidence="5"/>